<name>A0ABV6X7T9_9ACTN</name>
<reference evidence="1 2" key="1">
    <citation type="submission" date="2024-09" db="EMBL/GenBank/DDBJ databases">
        <authorList>
            <person name="Lee S.D."/>
        </authorList>
    </citation>
    <scope>NUCLEOTIDE SEQUENCE [LARGE SCALE GENOMIC DNA]</scope>
    <source>
        <strain evidence="1 2">N1-3</strain>
    </source>
</reference>
<dbReference type="EMBL" id="JBHEZY010000012">
    <property type="protein sequence ID" value="MFC1434274.1"/>
    <property type="molecule type" value="Genomic_DNA"/>
</dbReference>
<protein>
    <recommendedName>
        <fullName evidence="3">FXSXX-COOH protein</fullName>
    </recommendedName>
</protein>
<organism evidence="1 2">
    <name type="scientific">Streptacidiphilus alkalitolerans</name>
    <dbReference type="NCBI Taxonomy" id="3342712"/>
    <lineage>
        <taxon>Bacteria</taxon>
        <taxon>Bacillati</taxon>
        <taxon>Actinomycetota</taxon>
        <taxon>Actinomycetes</taxon>
        <taxon>Kitasatosporales</taxon>
        <taxon>Streptomycetaceae</taxon>
        <taxon>Streptacidiphilus</taxon>
    </lineage>
</organism>
<proteinExistence type="predicted"/>
<evidence type="ECO:0008006" key="3">
    <source>
        <dbReference type="Google" id="ProtNLM"/>
    </source>
</evidence>
<comment type="caution">
    <text evidence="1">The sequence shown here is derived from an EMBL/GenBank/DDBJ whole genome shotgun (WGS) entry which is preliminary data.</text>
</comment>
<sequence length="59" mass="6309">MNLPPLADPVDHQALPDLYEAIGELTPEAARRVVVLLGLNRPRVAAEPQPQLLVCAVSA</sequence>
<dbReference type="Proteomes" id="UP001592530">
    <property type="component" value="Unassembled WGS sequence"/>
</dbReference>
<gene>
    <name evidence="1" type="ORF">ACEZDB_26905</name>
</gene>
<dbReference type="RefSeq" id="WP_380556657.1">
    <property type="nucleotide sequence ID" value="NZ_JBHEZY010000012.1"/>
</dbReference>
<evidence type="ECO:0000313" key="2">
    <source>
        <dbReference type="Proteomes" id="UP001592530"/>
    </source>
</evidence>
<accession>A0ABV6X7T9</accession>
<evidence type="ECO:0000313" key="1">
    <source>
        <dbReference type="EMBL" id="MFC1434274.1"/>
    </source>
</evidence>